<dbReference type="SUPFAM" id="SSF47912">
    <property type="entry name" value="Wiscott-Aldrich syndrome protein, WASP, C-terminal domain"/>
    <property type="match status" value="1"/>
</dbReference>
<keyword evidence="16" id="KW-1185">Reference proteome</keyword>
<dbReference type="Pfam" id="PF00568">
    <property type="entry name" value="WH1"/>
    <property type="match status" value="1"/>
</dbReference>
<keyword evidence="9" id="KW-0564">Palmitate</keyword>
<dbReference type="PROSITE" id="PS50108">
    <property type="entry name" value="CRIB"/>
    <property type="match status" value="1"/>
</dbReference>
<organism evidence="15 16">
    <name type="scientific">Dimargaris cristalligena</name>
    <dbReference type="NCBI Taxonomy" id="215637"/>
    <lineage>
        <taxon>Eukaryota</taxon>
        <taxon>Fungi</taxon>
        <taxon>Fungi incertae sedis</taxon>
        <taxon>Zoopagomycota</taxon>
        <taxon>Kickxellomycotina</taxon>
        <taxon>Dimargaritomycetes</taxon>
        <taxon>Dimargaritales</taxon>
        <taxon>Dimargaritaceae</taxon>
        <taxon>Dimargaris</taxon>
    </lineage>
</organism>
<keyword evidence="6" id="KW-0597">Phosphoprotein</keyword>
<evidence type="ECO:0000313" key="16">
    <source>
        <dbReference type="Proteomes" id="UP000268162"/>
    </source>
</evidence>
<dbReference type="InterPro" id="IPR036936">
    <property type="entry name" value="CRIB_dom_sf"/>
</dbReference>
<evidence type="ECO:0000256" key="6">
    <source>
        <dbReference type="ARBA" id="ARBA00022553"/>
    </source>
</evidence>
<dbReference type="Proteomes" id="UP000268162">
    <property type="component" value="Unassembled WGS sequence"/>
</dbReference>
<keyword evidence="5" id="KW-0963">Cytoplasm</keyword>
<gene>
    <name evidence="15" type="ORF">BJ085DRAFT_28421</name>
</gene>
<keyword evidence="11" id="KW-0449">Lipoprotein</keyword>
<dbReference type="SMART" id="SM00285">
    <property type="entry name" value="PBD"/>
    <property type="match status" value="1"/>
</dbReference>
<dbReference type="InterPro" id="IPR000095">
    <property type="entry name" value="CRIB_dom"/>
</dbReference>
<dbReference type="PANTHER" id="PTHR13502">
    <property type="entry name" value="CDC42 SMALL EFFECTOR PROTEIN HOMOLOG"/>
    <property type="match status" value="1"/>
</dbReference>
<dbReference type="InterPro" id="IPR000697">
    <property type="entry name" value="WH1/EVH1_dom"/>
</dbReference>
<evidence type="ECO:0000256" key="2">
    <source>
        <dbReference type="ARBA" id="ARBA00004245"/>
    </source>
</evidence>
<dbReference type="GO" id="GO:0035023">
    <property type="term" value="P:regulation of Rho protein signal transduction"/>
    <property type="evidence" value="ECO:0007669"/>
    <property type="project" value="InterPro"/>
</dbReference>
<evidence type="ECO:0008006" key="17">
    <source>
        <dbReference type="Google" id="ProtNLM"/>
    </source>
</evidence>
<feature type="compositionally biased region" description="Low complexity" evidence="12">
    <location>
        <begin position="135"/>
        <end position="145"/>
    </location>
</feature>
<evidence type="ECO:0000256" key="5">
    <source>
        <dbReference type="ARBA" id="ARBA00022490"/>
    </source>
</evidence>
<evidence type="ECO:0000256" key="10">
    <source>
        <dbReference type="ARBA" id="ARBA00023212"/>
    </source>
</evidence>
<evidence type="ECO:0000256" key="9">
    <source>
        <dbReference type="ARBA" id="ARBA00023139"/>
    </source>
</evidence>
<evidence type="ECO:0000256" key="12">
    <source>
        <dbReference type="SAM" id="MobiDB-lite"/>
    </source>
</evidence>
<dbReference type="InterPro" id="IPR039056">
    <property type="entry name" value="SPEC"/>
</dbReference>
<dbReference type="CDD" id="cd00132">
    <property type="entry name" value="CRIB"/>
    <property type="match status" value="1"/>
</dbReference>
<dbReference type="AlphaFoldDB" id="A0A4P9ZRJ3"/>
<evidence type="ECO:0000256" key="11">
    <source>
        <dbReference type="ARBA" id="ARBA00023288"/>
    </source>
</evidence>
<evidence type="ECO:0000256" key="7">
    <source>
        <dbReference type="ARBA" id="ARBA00022960"/>
    </source>
</evidence>
<feature type="region of interest" description="Disordered" evidence="12">
    <location>
        <begin position="285"/>
        <end position="319"/>
    </location>
</feature>
<dbReference type="InterPro" id="IPR033927">
    <property type="entry name" value="WASPfam_EVH1"/>
</dbReference>
<dbReference type="InterPro" id="IPR011993">
    <property type="entry name" value="PH-like_dom_sf"/>
</dbReference>
<feature type="compositionally biased region" description="Polar residues" evidence="12">
    <location>
        <begin position="146"/>
        <end position="162"/>
    </location>
</feature>
<comment type="similarity">
    <text evidence="3">Belongs to the CDC42SE/SPEC family.</text>
</comment>
<evidence type="ECO:0000259" key="14">
    <source>
        <dbReference type="PROSITE" id="PS50229"/>
    </source>
</evidence>
<dbReference type="Pfam" id="PF00786">
    <property type="entry name" value="PBD"/>
    <property type="match status" value="1"/>
</dbReference>
<dbReference type="GO" id="GO:0008092">
    <property type="term" value="F:cytoskeletal protein binding"/>
    <property type="evidence" value="ECO:0007669"/>
    <property type="project" value="UniProtKB-ARBA"/>
</dbReference>
<evidence type="ECO:0000256" key="3">
    <source>
        <dbReference type="ARBA" id="ARBA00005720"/>
    </source>
</evidence>
<dbReference type="Gene3D" id="2.30.29.30">
    <property type="entry name" value="Pleckstrin-homology domain (PH domain)/Phosphotyrosine-binding domain (PTB)"/>
    <property type="match status" value="1"/>
</dbReference>
<keyword evidence="4" id="KW-1003">Cell membrane</keyword>
<evidence type="ECO:0000313" key="15">
    <source>
        <dbReference type="EMBL" id="RKP35272.1"/>
    </source>
</evidence>
<dbReference type="EMBL" id="ML002914">
    <property type="protein sequence ID" value="RKP35272.1"/>
    <property type="molecule type" value="Genomic_DNA"/>
</dbReference>
<dbReference type="STRING" id="215637.A0A4P9ZRJ3"/>
<comment type="subcellular location">
    <subcellularLocation>
        <location evidence="1">Cell membrane</location>
        <topology evidence="1">Lipid-anchor</topology>
    </subcellularLocation>
    <subcellularLocation>
        <location evidence="2">Cytoplasm</location>
        <location evidence="2">Cytoskeleton</location>
    </subcellularLocation>
</comment>
<dbReference type="SMART" id="SM00461">
    <property type="entry name" value="WH1"/>
    <property type="match status" value="1"/>
</dbReference>
<dbReference type="PANTHER" id="PTHR13502:SF9">
    <property type="entry name" value="CRIB DOMAIN-CONTAINING PROTEIN"/>
    <property type="match status" value="1"/>
</dbReference>
<accession>A0A4P9ZRJ3</accession>
<evidence type="ECO:0000256" key="8">
    <source>
        <dbReference type="ARBA" id="ARBA00023136"/>
    </source>
</evidence>
<dbReference type="SUPFAM" id="SSF50729">
    <property type="entry name" value="PH domain-like"/>
    <property type="match status" value="1"/>
</dbReference>
<evidence type="ECO:0000256" key="1">
    <source>
        <dbReference type="ARBA" id="ARBA00004193"/>
    </source>
</evidence>
<dbReference type="InterPro" id="IPR011026">
    <property type="entry name" value="WAS_C"/>
</dbReference>
<sequence>MPSATLPSPEDKATIKRALPSNQNKILTATVARLFAARPNSPNWEYTHIMGAITFVRDYSLNSTYFLRMVDLMSNRGVIWEQELYDGFDYTMRQPFFYTFTGDEYIFGLDFVDDEEAKTFFKKLKNRDSSKGGKAPSAPAQAQAPESTGSYLSSFFGSPRTSSTRRRNKIDKSQISAPSDFKHVGHVGWDPDKGYDMVNVDNPQWKQLVDQLAKYGITKEQLHDKETAQIVMVVQNRQKQAGPGPADFGFWSTKCGSPAATTKCSTDGPTTSSSSTAGKCTGLCATPAASARGPQRIPVGRKSGRGWSTCPPSPSVSCQ</sequence>
<dbReference type="PROSITE" id="PS50229">
    <property type="entry name" value="WH1"/>
    <property type="match status" value="1"/>
</dbReference>
<protein>
    <recommendedName>
        <fullName evidence="17">WH1 domain-containing protein</fullName>
    </recommendedName>
</protein>
<dbReference type="GO" id="GO:0005886">
    <property type="term" value="C:plasma membrane"/>
    <property type="evidence" value="ECO:0007669"/>
    <property type="project" value="UniProtKB-SubCell"/>
</dbReference>
<keyword evidence="8" id="KW-0472">Membrane</keyword>
<reference evidence="16" key="1">
    <citation type="journal article" date="2018" name="Nat. Microbiol.">
        <title>Leveraging single-cell genomics to expand the fungal tree of life.</title>
        <authorList>
            <person name="Ahrendt S.R."/>
            <person name="Quandt C.A."/>
            <person name="Ciobanu D."/>
            <person name="Clum A."/>
            <person name="Salamov A."/>
            <person name="Andreopoulos B."/>
            <person name="Cheng J.F."/>
            <person name="Woyke T."/>
            <person name="Pelin A."/>
            <person name="Henrissat B."/>
            <person name="Reynolds N.K."/>
            <person name="Benny G.L."/>
            <person name="Smith M.E."/>
            <person name="James T.Y."/>
            <person name="Grigoriev I.V."/>
        </authorList>
    </citation>
    <scope>NUCLEOTIDE SEQUENCE [LARGE SCALE GENOMIC DNA]</scope>
    <source>
        <strain evidence="16">RSA 468</strain>
    </source>
</reference>
<dbReference type="GO" id="GO:0007015">
    <property type="term" value="P:actin filament organization"/>
    <property type="evidence" value="ECO:0007669"/>
    <property type="project" value="InterPro"/>
</dbReference>
<evidence type="ECO:0000259" key="13">
    <source>
        <dbReference type="PROSITE" id="PS50108"/>
    </source>
</evidence>
<dbReference type="GO" id="GO:0008360">
    <property type="term" value="P:regulation of cell shape"/>
    <property type="evidence" value="ECO:0007669"/>
    <property type="project" value="UniProtKB-KW"/>
</dbReference>
<keyword evidence="7" id="KW-0133">Cell shape</keyword>
<feature type="region of interest" description="Disordered" evidence="12">
    <location>
        <begin position="127"/>
        <end position="177"/>
    </location>
</feature>
<proteinExistence type="inferred from homology"/>
<feature type="domain" description="CRIB" evidence="13">
    <location>
        <begin position="175"/>
        <end position="188"/>
    </location>
</feature>
<name>A0A4P9ZRJ3_9FUNG</name>
<dbReference type="GO" id="GO:0071933">
    <property type="term" value="F:Arp2/3 complex binding"/>
    <property type="evidence" value="ECO:0007669"/>
    <property type="project" value="UniProtKB-ARBA"/>
</dbReference>
<dbReference type="GO" id="GO:0030479">
    <property type="term" value="C:actin cortical patch"/>
    <property type="evidence" value="ECO:0007669"/>
    <property type="project" value="UniProtKB-ARBA"/>
</dbReference>
<keyword evidence="10" id="KW-0206">Cytoskeleton</keyword>
<evidence type="ECO:0000256" key="4">
    <source>
        <dbReference type="ARBA" id="ARBA00022475"/>
    </source>
</evidence>
<dbReference type="CDD" id="cd01205">
    <property type="entry name" value="EVH1_WASP-like"/>
    <property type="match status" value="1"/>
</dbReference>
<dbReference type="Gene3D" id="3.90.810.10">
    <property type="entry name" value="CRIB domain"/>
    <property type="match status" value="1"/>
</dbReference>
<dbReference type="GO" id="GO:0031267">
    <property type="term" value="F:small GTPase binding"/>
    <property type="evidence" value="ECO:0007669"/>
    <property type="project" value="InterPro"/>
</dbReference>
<feature type="domain" description="WH1" evidence="14">
    <location>
        <begin position="19"/>
        <end position="131"/>
    </location>
</feature>
<dbReference type="FunFam" id="2.30.29.30:FF:000281">
    <property type="entry name" value="Actin associated protein"/>
    <property type="match status" value="1"/>
</dbReference>